<reference evidence="5 6" key="1">
    <citation type="submission" date="2016-10" db="EMBL/GenBank/DDBJ databases">
        <authorList>
            <person name="de Groot N.N."/>
        </authorList>
    </citation>
    <scope>NUCLEOTIDE SEQUENCE [LARGE SCALE GENOMIC DNA]</scope>
    <source>
        <strain evidence="5 6">CGMCC 1.10239</strain>
    </source>
</reference>
<dbReference type="GO" id="GO:0098796">
    <property type="term" value="C:membrane protein complex"/>
    <property type="evidence" value="ECO:0007669"/>
    <property type="project" value="UniProtKB-ARBA"/>
</dbReference>
<dbReference type="PANTHER" id="PTHR24220">
    <property type="entry name" value="IMPORT ATP-BINDING PROTEIN"/>
    <property type="match status" value="1"/>
</dbReference>
<evidence type="ECO:0000256" key="1">
    <source>
        <dbReference type="ARBA" id="ARBA00022448"/>
    </source>
</evidence>
<dbReference type="SMART" id="SM00382">
    <property type="entry name" value="AAA"/>
    <property type="match status" value="1"/>
</dbReference>
<dbReference type="PROSITE" id="PS00211">
    <property type="entry name" value="ABC_TRANSPORTER_1"/>
    <property type="match status" value="1"/>
</dbReference>
<dbReference type="GO" id="GO:0022857">
    <property type="term" value="F:transmembrane transporter activity"/>
    <property type="evidence" value="ECO:0007669"/>
    <property type="project" value="TreeGrafter"/>
</dbReference>
<keyword evidence="2" id="KW-0547">Nucleotide-binding</keyword>
<dbReference type="InterPro" id="IPR017911">
    <property type="entry name" value="MacB-like_ATP-bd"/>
</dbReference>
<evidence type="ECO:0000313" key="5">
    <source>
        <dbReference type="EMBL" id="SDM47915.1"/>
    </source>
</evidence>
<dbReference type="Proteomes" id="UP000182783">
    <property type="component" value="Unassembled WGS sequence"/>
</dbReference>
<dbReference type="PANTHER" id="PTHR24220:SF86">
    <property type="entry name" value="ABC TRANSPORTER ABCH.1"/>
    <property type="match status" value="1"/>
</dbReference>
<dbReference type="PROSITE" id="PS50893">
    <property type="entry name" value="ABC_TRANSPORTER_2"/>
    <property type="match status" value="1"/>
</dbReference>
<organism evidence="5 6">
    <name type="scientific">Paenibacillus jilunlii</name>
    <dbReference type="NCBI Taxonomy" id="682956"/>
    <lineage>
        <taxon>Bacteria</taxon>
        <taxon>Bacillati</taxon>
        <taxon>Bacillota</taxon>
        <taxon>Bacilli</taxon>
        <taxon>Bacillales</taxon>
        <taxon>Paenibacillaceae</taxon>
        <taxon>Paenibacillus</taxon>
    </lineage>
</organism>
<dbReference type="InterPro" id="IPR015854">
    <property type="entry name" value="ABC_transpr_LolD-like"/>
</dbReference>
<dbReference type="AlphaFoldDB" id="A0A1G9TLC8"/>
<proteinExistence type="predicted"/>
<dbReference type="GO" id="GO:0016887">
    <property type="term" value="F:ATP hydrolysis activity"/>
    <property type="evidence" value="ECO:0007669"/>
    <property type="project" value="InterPro"/>
</dbReference>
<dbReference type="InterPro" id="IPR027417">
    <property type="entry name" value="P-loop_NTPase"/>
</dbReference>
<dbReference type="InterPro" id="IPR003439">
    <property type="entry name" value="ABC_transporter-like_ATP-bd"/>
</dbReference>
<evidence type="ECO:0000256" key="2">
    <source>
        <dbReference type="ARBA" id="ARBA00022741"/>
    </source>
</evidence>
<accession>A0A1G9TLC8</accession>
<dbReference type="InterPro" id="IPR003593">
    <property type="entry name" value="AAA+_ATPase"/>
</dbReference>
<evidence type="ECO:0000259" key="4">
    <source>
        <dbReference type="PROSITE" id="PS50893"/>
    </source>
</evidence>
<dbReference type="GO" id="GO:0005886">
    <property type="term" value="C:plasma membrane"/>
    <property type="evidence" value="ECO:0007669"/>
    <property type="project" value="TreeGrafter"/>
</dbReference>
<dbReference type="SUPFAM" id="SSF52540">
    <property type="entry name" value="P-loop containing nucleoside triphosphate hydrolases"/>
    <property type="match status" value="1"/>
</dbReference>
<dbReference type="Gene3D" id="3.40.50.300">
    <property type="entry name" value="P-loop containing nucleotide triphosphate hydrolases"/>
    <property type="match status" value="1"/>
</dbReference>
<sequence length="240" mass="26511">MVNNSIEIINLNKSFYMGKEEVKVLNDLSFSVEKGSFLSIMGPSGCGKSTLLYLLGGLDDPTSGQIIINGKDIGKLKEDEKAKMKRRDVGFVFQFHNLVPNLSVEDNILLPIILDGRSVKDYRIELKGILDLIELSHKRTATPRELSGGQQQRIAVARALLFQPEIILADEPIGNLDSRNGATIMELFQSINREFGKTIIQVTHSEASTLYGDSVIHLKDGVIESQKTLQPCGRGLITTL</sequence>
<keyword evidence="3 5" id="KW-0067">ATP-binding</keyword>
<gene>
    <name evidence="5" type="ORF">SAMN05216191_11377</name>
</gene>
<dbReference type="CDD" id="cd03255">
    <property type="entry name" value="ABC_MJ0796_LolCDE_FtsE"/>
    <property type="match status" value="1"/>
</dbReference>
<dbReference type="FunFam" id="3.40.50.300:FF:000032">
    <property type="entry name" value="Export ABC transporter ATP-binding protein"/>
    <property type="match status" value="1"/>
</dbReference>
<dbReference type="GO" id="GO:0005524">
    <property type="term" value="F:ATP binding"/>
    <property type="evidence" value="ECO:0007669"/>
    <property type="project" value="UniProtKB-KW"/>
</dbReference>
<keyword evidence="1" id="KW-0813">Transport</keyword>
<dbReference type="Pfam" id="PF00005">
    <property type="entry name" value="ABC_tran"/>
    <property type="match status" value="1"/>
</dbReference>
<protein>
    <submittedName>
        <fullName evidence="5">Putative ABC transport system ATP-binding protein</fullName>
    </submittedName>
</protein>
<evidence type="ECO:0000256" key="3">
    <source>
        <dbReference type="ARBA" id="ARBA00022840"/>
    </source>
</evidence>
<dbReference type="InterPro" id="IPR017871">
    <property type="entry name" value="ABC_transporter-like_CS"/>
</dbReference>
<feature type="domain" description="ABC transporter" evidence="4">
    <location>
        <begin position="6"/>
        <end position="240"/>
    </location>
</feature>
<evidence type="ECO:0000313" key="6">
    <source>
        <dbReference type="Proteomes" id="UP000182783"/>
    </source>
</evidence>
<dbReference type="EMBL" id="FNGM01000013">
    <property type="protein sequence ID" value="SDM47915.1"/>
    <property type="molecule type" value="Genomic_DNA"/>
</dbReference>
<name>A0A1G9TLC8_9BACL</name>